<dbReference type="RefSeq" id="XP_007830172.1">
    <property type="nucleotide sequence ID" value="XM_007831981.1"/>
</dbReference>
<dbReference type="AlphaFoldDB" id="W3XH64"/>
<evidence type="ECO:0000256" key="1">
    <source>
        <dbReference type="SAM" id="MobiDB-lite"/>
    </source>
</evidence>
<accession>W3XH64</accession>
<keyword evidence="3" id="KW-1185">Reference proteome</keyword>
<feature type="region of interest" description="Disordered" evidence="1">
    <location>
        <begin position="16"/>
        <end position="43"/>
    </location>
</feature>
<name>W3XH64_PESFW</name>
<dbReference type="OrthoDB" id="4650842at2759"/>
<dbReference type="STRING" id="1229662.W3XH64"/>
<reference evidence="3" key="1">
    <citation type="journal article" date="2015" name="BMC Genomics">
        <title>Genomic and transcriptomic analysis of the endophytic fungus Pestalotiopsis fici reveals its lifestyle and high potential for synthesis of natural products.</title>
        <authorList>
            <person name="Wang X."/>
            <person name="Zhang X."/>
            <person name="Liu L."/>
            <person name="Xiang M."/>
            <person name="Wang W."/>
            <person name="Sun X."/>
            <person name="Che Y."/>
            <person name="Guo L."/>
            <person name="Liu G."/>
            <person name="Guo L."/>
            <person name="Wang C."/>
            <person name="Yin W.B."/>
            <person name="Stadler M."/>
            <person name="Zhang X."/>
            <person name="Liu X."/>
        </authorList>
    </citation>
    <scope>NUCLEOTIDE SEQUENCE [LARGE SCALE GENOMIC DNA]</scope>
    <source>
        <strain evidence="3">W106-1 / CGMCC3.15140</strain>
    </source>
</reference>
<evidence type="ECO:0000313" key="2">
    <source>
        <dbReference type="EMBL" id="ETS85375.1"/>
    </source>
</evidence>
<dbReference type="EMBL" id="KI912110">
    <property type="protein sequence ID" value="ETS85375.1"/>
    <property type="molecule type" value="Genomic_DNA"/>
</dbReference>
<proteinExistence type="predicted"/>
<dbReference type="KEGG" id="pfy:PFICI_03400"/>
<protein>
    <submittedName>
        <fullName evidence="2">Uncharacterized protein</fullName>
    </submittedName>
</protein>
<gene>
    <name evidence="2" type="ORF">PFICI_03400</name>
</gene>
<dbReference type="HOGENOM" id="CLU_953470_0_0_1"/>
<evidence type="ECO:0000313" key="3">
    <source>
        <dbReference type="Proteomes" id="UP000030651"/>
    </source>
</evidence>
<organism evidence="2 3">
    <name type="scientific">Pestalotiopsis fici (strain W106-1 / CGMCC3.15140)</name>
    <dbReference type="NCBI Taxonomy" id="1229662"/>
    <lineage>
        <taxon>Eukaryota</taxon>
        <taxon>Fungi</taxon>
        <taxon>Dikarya</taxon>
        <taxon>Ascomycota</taxon>
        <taxon>Pezizomycotina</taxon>
        <taxon>Sordariomycetes</taxon>
        <taxon>Xylariomycetidae</taxon>
        <taxon>Amphisphaeriales</taxon>
        <taxon>Sporocadaceae</taxon>
        <taxon>Pestalotiopsis</taxon>
    </lineage>
</organism>
<dbReference type="InParanoid" id="W3XH64"/>
<dbReference type="Proteomes" id="UP000030651">
    <property type="component" value="Unassembled WGS sequence"/>
</dbReference>
<dbReference type="GeneID" id="19268413"/>
<sequence length="292" mass="32238">MPGLFQSFFEALQKSNHRHGVGPPPGTRLFGKSGSKKVSKDDSKKGYKTWHFCAYKGCKSQSEAYAKGRNYGFLASPYCSDHACRHWDHGQPCKNPTKRDEPLCDIHGCVKDGCKNQKEIKSASLNSKYCLKHTCVEADCLEMSDSALNRCEKHTCAFATCLEPVTPGDDAVTKYCARHRQCKAATCNQDVQLSDGRGPLPYCKDHYCAFGHDCDEPRHGTSTACEKHICRAKSTNAPGSRLRQPSPDIAFTISAASIYRQPIVLARETNRKEAIATSMNGVLRLVVIISAL</sequence>